<name>C0PK02_MAIZE</name>
<reference evidence="1" key="1">
    <citation type="journal article" date="2009" name="PLoS Genet.">
        <title>Sequencing, mapping, and analysis of 27,455 maize full-length cDNAs.</title>
        <authorList>
            <person name="Soderlund C."/>
            <person name="Descour A."/>
            <person name="Kudrna D."/>
            <person name="Bomhoff M."/>
            <person name="Boyd L."/>
            <person name="Currie J."/>
            <person name="Angelova A."/>
            <person name="Collura K."/>
            <person name="Wissotski M."/>
            <person name="Ashley E."/>
            <person name="Morrow D."/>
            <person name="Fernandes J."/>
            <person name="Walbot V."/>
            <person name="Yu Y."/>
        </authorList>
    </citation>
    <scope>NUCLEOTIDE SEQUENCE</scope>
    <source>
        <strain evidence="1">B73</strain>
    </source>
</reference>
<accession>C0PK02</accession>
<protein>
    <submittedName>
        <fullName evidence="1">Uncharacterized protein</fullName>
    </submittedName>
</protein>
<organism evidence="1">
    <name type="scientific">Zea mays</name>
    <name type="common">Maize</name>
    <dbReference type="NCBI Taxonomy" id="4577"/>
    <lineage>
        <taxon>Eukaryota</taxon>
        <taxon>Viridiplantae</taxon>
        <taxon>Streptophyta</taxon>
        <taxon>Embryophyta</taxon>
        <taxon>Tracheophyta</taxon>
        <taxon>Spermatophyta</taxon>
        <taxon>Magnoliopsida</taxon>
        <taxon>Liliopsida</taxon>
        <taxon>Poales</taxon>
        <taxon>Poaceae</taxon>
        <taxon>PACMAD clade</taxon>
        <taxon>Panicoideae</taxon>
        <taxon>Andropogonodae</taxon>
        <taxon>Andropogoneae</taxon>
        <taxon>Tripsacinae</taxon>
        <taxon>Zea</taxon>
    </lineage>
</organism>
<reference evidence="1" key="2">
    <citation type="submission" date="2012-06" db="EMBL/GenBank/DDBJ databases">
        <authorList>
            <person name="Yu Y."/>
            <person name="Currie J."/>
            <person name="Lomeli R."/>
            <person name="Angelova A."/>
            <person name="Collura K."/>
            <person name="Wissotski M."/>
            <person name="Campos D."/>
            <person name="Kudrna D."/>
            <person name="Golser W."/>
            <person name="Ashely E."/>
            <person name="Descour A."/>
            <person name="Fernandes J."/>
            <person name="Soderlund C."/>
            <person name="Walbot V."/>
        </authorList>
    </citation>
    <scope>NUCLEOTIDE SEQUENCE</scope>
    <source>
        <strain evidence="1">B73</strain>
    </source>
</reference>
<dbReference type="EMBL" id="BT068621">
    <property type="protein sequence ID" value="ACN35518.1"/>
    <property type="molecule type" value="mRNA"/>
</dbReference>
<proteinExistence type="evidence at transcript level"/>
<dbReference type="AlphaFoldDB" id="C0PK02"/>
<evidence type="ECO:0000313" key="1">
    <source>
        <dbReference type="EMBL" id="ACN35518.1"/>
    </source>
</evidence>
<sequence length="64" mass="7370">MSCSDTIRHYRLSRVLFTRQKQANPAQQPSYLPTRLLRQIFGAKFKSWLGTGGSKHTHTPRGKQ</sequence>